<evidence type="ECO:0000259" key="2">
    <source>
        <dbReference type="SMART" id="SM01327"/>
    </source>
</evidence>
<comment type="caution">
    <text evidence="3">The sequence shown here is derived from an EMBL/GenBank/DDBJ whole genome shotgun (WGS) entry which is preliminary data.</text>
</comment>
<evidence type="ECO:0000313" key="4">
    <source>
        <dbReference type="Proteomes" id="UP000093000"/>
    </source>
</evidence>
<reference evidence="3 4" key="1">
    <citation type="submission" date="2016-03" db="EMBL/GenBank/DDBJ databases">
        <title>Choanephora cucurbitarum.</title>
        <authorList>
            <person name="Min B."/>
            <person name="Park H."/>
            <person name="Park J.-H."/>
            <person name="Shin H.-D."/>
            <person name="Choi I.-G."/>
        </authorList>
    </citation>
    <scope>NUCLEOTIDE SEQUENCE [LARGE SCALE GENOMIC DNA]</scope>
    <source>
        <strain evidence="3 4">KUS-F28377</strain>
    </source>
</reference>
<dbReference type="Pfam" id="PF08632">
    <property type="entry name" value="Zds_C"/>
    <property type="match status" value="1"/>
</dbReference>
<dbReference type="EMBL" id="LUGH01000063">
    <property type="protein sequence ID" value="OBZ90121.1"/>
    <property type="molecule type" value="Genomic_DNA"/>
</dbReference>
<dbReference type="AlphaFoldDB" id="A0A1C7NLU6"/>
<dbReference type="InterPro" id="IPR040206">
    <property type="entry name" value="Zds1/2"/>
</dbReference>
<feature type="domain" description="Protein Zds1 C-terminal" evidence="2">
    <location>
        <begin position="296"/>
        <end position="348"/>
    </location>
</feature>
<feature type="region of interest" description="Disordered" evidence="1">
    <location>
        <begin position="123"/>
        <end position="143"/>
    </location>
</feature>
<dbReference type="GO" id="GO:0030010">
    <property type="term" value="P:establishment of cell polarity"/>
    <property type="evidence" value="ECO:0007669"/>
    <property type="project" value="TreeGrafter"/>
</dbReference>
<proteinExistence type="predicted"/>
<sequence>MLTEKASNNDMYAALMLSDLLNNEQHNVPPPLPPHEEPCLPVDDVIWQVVPADKHPQIAPNEFANFLRTHGANIPTRRSSSLRRRESILSQSISPRENEEDPQDSKPKRSLSEKKKAFLKRMQDNQLEDPLKDSQIFDKHSSAKDDSNVIVKTDKSLLRRSAFSARGRSRKSKEAQRRSLSHRRASSNGDARLNTWDKSVGISLYDQPVNLSEWIDLGSASLESNDSQRGMLSRVHDAESELLCPPKPIPKRTSWLAGLFKKESNSISGLTSLLQRSFSLKSPKETPKRASSRLEAPIEPFFNPYRFPLHVERAIYRLSHMKLADPRRPLRQQVLISNLMFWYIHSGNQGHPERNRQPVEKTQMAKK</sequence>
<dbReference type="PANTHER" id="PTHR28089:SF1">
    <property type="entry name" value="PROTEIN ZDS1-RELATED"/>
    <property type="match status" value="1"/>
</dbReference>
<evidence type="ECO:0000313" key="3">
    <source>
        <dbReference type="EMBL" id="OBZ90121.1"/>
    </source>
</evidence>
<dbReference type="OrthoDB" id="5589766at2759"/>
<dbReference type="InterPro" id="IPR013941">
    <property type="entry name" value="ZDS1_C"/>
</dbReference>
<gene>
    <name evidence="3" type="ORF">A0J61_01842</name>
</gene>
<feature type="region of interest" description="Disordered" evidence="1">
    <location>
        <begin position="161"/>
        <end position="191"/>
    </location>
</feature>
<feature type="compositionally biased region" description="Basic and acidic residues" evidence="1">
    <location>
        <begin position="129"/>
        <end position="143"/>
    </location>
</feature>
<dbReference type="InParanoid" id="A0A1C7NLU6"/>
<dbReference type="GO" id="GO:0010971">
    <property type="term" value="P:positive regulation of G2/M transition of mitotic cell cycle"/>
    <property type="evidence" value="ECO:0007669"/>
    <property type="project" value="TreeGrafter"/>
</dbReference>
<name>A0A1C7NLU6_9FUNG</name>
<feature type="region of interest" description="Disordered" evidence="1">
    <location>
        <begin position="75"/>
        <end position="111"/>
    </location>
</feature>
<organism evidence="3 4">
    <name type="scientific">Choanephora cucurbitarum</name>
    <dbReference type="NCBI Taxonomy" id="101091"/>
    <lineage>
        <taxon>Eukaryota</taxon>
        <taxon>Fungi</taxon>
        <taxon>Fungi incertae sedis</taxon>
        <taxon>Mucoromycota</taxon>
        <taxon>Mucoromycotina</taxon>
        <taxon>Mucoromycetes</taxon>
        <taxon>Mucorales</taxon>
        <taxon>Mucorineae</taxon>
        <taxon>Choanephoraceae</taxon>
        <taxon>Choanephoroideae</taxon>
        <taxon>Choanephora</taxon>
    </lineage>
</organism>
<evidence type="ECO:0000256" key="1">
    <source>
        <dbReference type="SAM" id="MobiDB-lite"/>
    </source>
</evidence>
<dbReference type="SMART" id="SM01327">
    <property type="entry name" value="Zds_C"/>
    <property type="match status" value="1"/>
</dbReference>
<dbReference type="Proteomes" id="UP000093000">
    <property type="component" value="Unassembled WGS sequence"/>
</dbReference>
<keyword evidence="4" id="KW-1185">Reference proteome</keyword>
<dbReference type="PANTHER" id="PTHR28089">
    <property type="entry name" value="PROTEIN ZDS1-RELATED"/>
    <property type="match status" value="1"/>
</dbReference>
<protein>
    <recommendedName>
        <fullName evidence="2">Protein Zds1 C-terminal domain-containing protein</fullName>
    </recommendedName>
</protein>
<dbReference type="STRING" id="101091.A0A1C7NLU6"/>
<dbReference type="GO" id="GO:0005737">
    <property type="term" value="C:cytoplasm"/>
    <property type="evidence" value="ECO:0007669"/>
    <property type="project" value="TreeGrafter"/>
</dbReference>
<accession>A0A1C7NLU6</accession>